<dbReference type="Gene3D" id="3.30.450.40">
    <property type="match status" value="1"/>
</dbReference>
<dbReference type="PROSITE" id="PS00676">
    <property type="entry name" value="SIGMA54_INTERACT_2"/>
    <property type="match status" value="1"/>
</dbReference>
<dbReference type="EMBL" id="LSGP01000020">
    <property type="protein sequence ID" value="KYZ75831.1"/>
    <property type="molecule type" value="Genomic_DNA"/>
</dbReference>
<evidence type="ECO:0000259" key="5">
    <source>
        <dbReference type="PROSITE" id="PS50045"/>
    </source>
</evidence>
<feature type="domain" description="Sigma-54 factor interaction" evidence="5">
    <location>
        <begin position="335"/>
        <end position="554"/>
    </location>
</feature>
<keyword evidence="2" id="KW-0067">ATP-binding</keyword>
<dbReference type="GO" id="GO:0006355">
    <property type="term" value="P:regulation of DNA-templated transcription"/>
    <property type="evidence" value="ECO:0007669"/>
    <property type="project" value="InterPro"/>
</dbReference>
<dbReference type="InterPro" id="IPR058031">
    <property type="entry name" value="AAA_lid_NorR"/>
</dbReference>
<dbReference type="AlphaFoldDB" id="A0A154BPJ7"/>
<evidence type="ECO:0000256" key="1">
    <source>
        <dbReference type="ARBA" id="ARBA00022741"/>
    </source>
</evidence>
<dbReference type="Gene3D" id="1.10.8.60">
    <property type="match status" value="1"/>
</dbReference>
<evidence type="ECO:0000256" key="3">
    <source>
        <dbReference type="ARBA" id="ARBA00023015"/>
    </source>
</evidence>
<keyword evidence="1" id="KW-0547">Nucleotide-binding</keyword>
<comment type="caution">
    <text evidence="6">The sequence shown here is derived from an EMBL/GenBank/DDBJ whole genome shotgun (WGS) entry which is preliminary data.</text>
</comment>
<dbReference type="STRING" id="1794912.AXX12_11580"/>
<dbReference type="RefSeq" id="WP_066243692.1">
    <property type="nucleotide sequence ID" value="NZ_LSGP01000020.1"/>
</dbReference>
<gene>
    <name evidence="6" type="ORF">AXX12_11580</name>
</gene>
<keyword evidence="7" id="KW-1185">Reference proteome</keyword>
<evidence type="ECO:0000313" key="7">
    <source>
        <dbReference type="Proteomes" id="UP000076268"/>
    </source>
</evidence>
<dbReference type="Pfam" id="PF25601">
    <property type="entry name" value="AAA_lid_14"/>
    <property type="match status" value="1"/>
</dbReference>
<dbReference type="InterPro" id="IPR025943">
    <property type="entry name" value="Sigma_54_int_dom_ATP-bd_2"/>
</dbReference>
<dbReference type="OrthoDB" id="9803970at2"/>
<dbReference type="SMART" id="SM00382">
    <property type="entry name" value="AAA"/>
    <property type="match status" value="1"/>
</dbReference>
<protein>
    <submittedName>
        <fullName evidence="6">Fis family transcriptional regulator</fullName>
    </submittedName>
</protein>
<dbReference type="Proteomes" id="UP000076268">
    <property type="component" value="Unassembled WGS sequence"/>
</dbReference>
<dbReference type="InterPro" id="IPR009057">
    <property type="entry name" value="Homeodomain-like_sf"/>
</dbReference>
<dbReference type="Pfam" id="PF02954">
    <property type="entry name" value="HTH_8"/>
    <property type="match status" value="1"/>
</dbReference>
<keyword evidence="4" id="KW-0804">Transcription</keyword>
<dbReference type="SUPFAM" id="SSF52540">
    <property type="entry name" value="P-loop containing nucleoside triphosphate hydrolases"/>
    <property type="match status" value="1"/>
</dbReference>
<dbReference type="InterPro" id="IPR002197">
    <property type="entry name" value="HTH_Fis"/>
</dbReference>
<evidence type="ECO:0000256" key="4">
    <source>
        <dbReference type="ARBA" id="ARBA00023163"/>
    </source>
</evidence>
<dbReference type="PANTHER" id="PTHR32071">
    <property type="entry name" value="TRANSCRIPTIONAL REGULATORY PROTEIN"/>
    <property type="match status" value="1"/>
</dbReference>
<dbReference type="InterPro" id="IPR003593">
    <property type="entry name" value="AAA+_ATPase"/>
</dbReference>
<keyword evidence="3" id="KW-0805">Transcription regulation</keyword>
<dbReference type="GO" id="GO:0043565">
    <property type="term" value="F:sequence-specific DNA binding"/>
    <property type="evidence" value="ECO:0007669"/>
    <property type="project" value="InterPro"/>
</dbReference>
<dbReference type="InterPro" id="IPR027417">
    <property type="entry name" value="P-loop_NTPase"/>
</dbReference>
<dbReference type="SUPFAM" id="SSF46689">
    <property type="entry name" value="Homeodomain-like"/>
    <property type="match status" value="1"/>
</dbReference>
<dbReference type="PANTHER" id="PTHR32071:SF57">
    <property type="entry name" value="C4-DICARBOXYLATE TRANSPORT TRANSCRIPTIONAL REGULATORY PROTEIN DCTD"/>
    <property type="match status" value="1"/>
</dbReference>
<evidence type="ECO:0000313" key="6">
    <source>
        <dbReference type="EMBL" id="KYZ75831.1"/>
    </source>
</evidence>
<organism evidence="6 7">
    <name type="scientific">Anaerosporomusa subterranea</name>
    <dbReference type="NCBI Taxonomy" id="1794912"/>
    <lineage>
        <taxon>Bacteria</taxon>
        <taxon>Bacillati</taxon>
        <taxon>Bacillota</taxon>
        <taxon>Negativicutes</taxon>
        <taxon>Acetonemataceae</taxon>
        <taxon>Anaerosporomusa</taxon>
    </lineage>
</organism>
<dbReference type="InterPro" id="IPR002078">
    <property type="entry name" value="Sigma_54_int"/>
</dbReference>
<name>A0A154BPJ7_ANASB</name>
<dbReference type="Gene3D" id="3.40.50.300">
    <property type="entry name" value="P-loop containing nucleotide triphosphate hydrolases"/>
    <property type="match status" value="1"/>
</dbReference>
<dbReference type="GO" id="GO:0005524">
    <property type="term" value="F:ATP binding"/>
    <property type="evidence" value="ECO:0007669"/>
    <property type="project" value="UniProtKB-KW"/>
</dbReference>
<dbReference type="CDD" id="cd00009">
    <property type="entry name" value="AAA"/>
    <property type="match status" value="1"/>
</dbReference>
<dbReference type="PRINTS" id="PR01590">
    <property type="entry name" value="HTHFIS"/>
</dbReference>
<evidence type="ECO:0000256" key="2">
    <source>
        <dbReference type="ARBA" id="ARBA00022840"/>
    </source>
</evidence>
<dbReference type="InterPro" id="IPR029016">
    <property type="entry name" value="GAF-like_dom_sf"/>
</dbReference>
<dbReference type="PROSITE" id="PS50045">
    <property type="entry name" value="SIGMA54_INTERACT_4"/>
    <property type="match status" value="1"/>
</dbReference>
<reference evidence="6 7" key="1">
    <citation type="submission" date="2016-02" db="EMBL/GenBank/DDBJ databases">
        <title>Anaerosporomusa subterraneum gen. nov., sp. nov., a spore-forming obligate anaerobe isolated from saprolite.</title>
        <authorList>
            <person name="Choi J.K."/>
            <person name="Shah M."/>
            <person name="Yee N."/>
        </authorList>
    </citation>
    <scope>NUCLEOTIDE SEQUENCE [LARGE SCALE GENOMIC DNA]</scope>
    <source>
        <strain evidence="6 7">RU4</strain>
    </source>
</reference>
<accession>A0A154BPJ7</accession>
<dbReference type="Pfam" id="PF00158">
    <property type="entry name" value="Sigma54_activat"/>
    <property type="match status" value="1"/>
</dbReference>
<dbReference type="Gene3D" id="1.10.10.60">
    <property type="entry name" value="Homeodomain-like"/>
    <property type="match status" value="1"/>
</dbReference>
<sequence>MIRERRSKEKLEQYYRKFVDQGVMDPNVHPWVAESWESSRAASVPHERMCLTHKLTREELAIRRQDNSAAVAFIDSLYLTLQEHFSAYNLSLLLVDRDCYVLKNYALPFFQKTVDEVEGARLSEQDIGTSSISLAYARQIPFLLFGPEMWTEDSHTGDACSAPILVDNDLRYILTIVALEPDELPYNAMVALLLSMRFALEQHLSLMSRLNAKHMMLDAIPYAAFHFLPGGEVSYANRRGLDRLGKEGYQASLSQKLSNYKRSPLAKGFMGIPSFNKEMTWIMPGKIYEDITTVIPISHQDEVEGIVAVSLPLEELRMLAAHAAGYRARYHLSAMVGIAPAFTAVKEKAARTARGHHHVVLQGEPGTGKQRMAHGIHQASPRAAGPLITVRCGGGTERSLALELFGETDVPGKVELANGGTLFIDEVEKLPTSLAERLAIVLEANEIVRPDGSKITLDIRVIAACDSDLKRLADKGIFTLALYEQLGRTVIKIPGLASRREDIPLLAEHIMVELAEQNQMPSKKLTPAAEALLMSFDWPGNTKQLQEVIETAFFHNNSDILDADDLKLPGETGPGRAWKENREAFIEAWKAAGGNISRLALMLDVSRVTLYRYLRKYGLEKE</sequence>
<proteinExistence type="predicted"/>